<dbReference type="PROSITE" id="PS50076">
    <property type="entry name" value="DNAJ_2"/>
    <property type="match status" value="1"/>
</dbReference>
<organism evidence="2">
    <name type="scientific">marine sediment metagenome</name>
    <dbReference type="NCBI Taxonomy" id="412755"/>
    <lineage>
        <taxon>unclassified sequences</taxon>
        <taxon>metagenomes</taxon>
        <taxon>ecological metagenomes</taxon>
    </lineage>
</organism>
<dbReference type="InterPro" id="IPR036869">
    <property type="entry name" value="J_dom_sf"/>
</dbReference>
<feature type="non-terminal residue" evidence="2">
    <location>
        <position position="1"/>
    </location>
</feature>
<comment type="caution">
    <text evidence="2">The sequence shown here is derived from an EMBL/GenBank/DDBJ whole genome shotgun (WGS) entry which is preliminary data.</text>
</comment>
<dbReference type="Gene3D" id="1.10.287.110">
    <property type="entry name" value="DnaJ domain"/>
    <property type="match status" value="1"/>
</dbReference>
<reference evidence="2" key="1">
    <citation type="journal article" date="2014" name="Front. Microbiol.">
        <title>High frequency of phylogenetically diverse reductive dehalogenase-homologous genes in deep subseafloor sedimentary metagenomes.</title>
        <authorList>
            <person name="Kawai M."/>
            <person name="Futagami T."/>
            <person name="Toyoda A."/>
            <person name="Takaki Y."/>
            <person name="Nishi S."/>
            <person name="Hori S."/>
            <person name="Arai W."/>
            <person name="Tsubouchi T."/>
            <person name="Morono Y."/>
            <person name="Uchiyama I."/>
            <person name="Ito T."/>
            <person name="Fujiyama A."/>
            <person name="Inagaki F."/>
            <person name="Takami H."/>
        </authorList>
    </citation>
    <scope>NUCLEOTIDE SEQUENCE</scope>
    <source>
        <strain evidence="2">Expedition CK06-06</strain>
    </source>
</reference>
<dbReference type="Pfam" id="PF00226">
    <property type="entry name" value="DnaJ"/>
    <property type="match status" value="1"/>
</dbReference>
<sequence>DSRYYEILGLSIDSEPSEIRITYRRLVMQYHPDRVQHLGPEFQALAEEKIKEINMAYEYFQRKYSI</sequence>
<dbReference type="InterPro" id="IPR001623">
    <property type="entry name" value="DnaJ_domain"/>
</dbReference>
<evidence type="ECO:0000259" key="1">
    <source>
        <dbReference type="PROSITE" id="PS50076"/>
    </source>
</evidence>
<name>X1TFF4_9ZZZZ</name>
<dbReference type="PANTHER" id="PTHR24074">
    <property type="entry name" value="CO-CHAPERONE PROTEIN DJLA"/>
    <property type="match status" value="1"/>
</dbReference>
<dbReference type="PRINTS" id="PR00625">
    <property type="entry name" value="JDOMAIN"/>
</dbReference>
<dbReference type="CDD" id="cd06257">
    <property type="entry name" value="DnaJ"/>
    <property type="match status" value="1"/>
</dbReference>
<dbReference type="EMBL" id="BARW01031553">
    <property type="protein sequence ID" value="GAJ03984.1"/>
    <property type="molecule type" value="Genomic_DNA"/>
</dbReference>
<dbReference type="SUPFAM" id="SSF46565">
    <property type="entry name" value="Chaperone J-domain"/>
    <property type="match status" value="1"/>
</dbReference>
<dbReference type="AlphaFoldDB" id="X1TFF4"/>
<dbReference type="InterPro" id="IPR050817">
    <property type="entry name" value="DjlA_DnaK_co-chaperone"/>
</dbReference>
<accession>X1TFF4</accession>
<protein>
    <recommendedName>
        <fullName evidence="1">J domain-containing protein</fullName>
    </recommendedName>
</protein>
<gene>
    <name evidence="2" type="ORF">S12H4_50160</name>
</gene>
<proteinExistence type="predicted"/>
<feature type="domain" description="J" evidence="1">
    <location>
        <begin position="3"/>
        <end position="65"/>
    </location>
</feature>
<evidence type="ECO:0000313" key="2">
    <source>
        <dbReference type="EMBL" id="GAJ03984.1"/>
    </source>
</evidence>
<dbReference type="SMART" id="SM00271">
    <property type="entry name" value="DnaJ"/>
    <property type="match status" value="1"/>
</dbReference>